<evidence type="ECO:0000313" key="2">
    <source>
        <dbReference type="EMBL" id="SIS47068.1"/>
    </source>
</evidence>
<evidence type="ECO:0000259" key="1">
    <source>
        <dbReference type="PROSITE" id="PS51733"/>
    </source>
</evidence>
<dbReference type="GO" id="GO:0016874">
    <property type="term" value="F:ligase activity"/>
    <property type="evidence" value="ECO:0007669"/>
    <property type="project" value="UniProtKB-KW"/>
</dbReference>
<name>A0A1N7JCL7_9BACI</name>
<dbReference type="RefSeq" id="WP_076558976.1">
    <property type="nucleotide sequence ID" value="NZ_FTOC01000005.1"/>
</dbReference>
<dbReference type="OrthoDB" id="9774653at2"/>
<dbReference type="Proteomes" id="UP000187608">
    <property type="component" value="Unassembled WGS sequence"/>
</dbReference>
<reference evidence="3" key="1">
    <citation type="submission" date="2017-01" db="EMBL/GenBank/DDBJ databases">
        <authorList>
            <person name="Varghese N."/>
            <person name="Submissions S."/>
        </authorList>
    </citation>
    <scope>NUCLEOTIDE SEQUENCE [LARGE SCALE GENOMIC DNA]</scope>
    <source>
        <strain evidence="3">DSM 23127</strain>
    </source>
</reference>
<keyword evidence="2" id="KW-0436">Ligase</keyword>
<accession>A0A1N7JCL7</accession>
<dbReference type="Gene3D" id="3.30.930.10">
    <property type="entry name" value="Bira Bifunctional Protein, Domain 2"/>
    <property type="match status" value="1"/>
</dbReference>
<dbReference type="EMBL" id="FTOC01000005">
    <property type="protein sequence ID" value="SIS47068.1"/>
    <property type="molecule type" value="Genomic_DNA"/>
</dbReference>
<protein>
    <submittedName>
        <fullName evidence="2">Lipoate-protein ligase A</fullName>
    </submittedName>
</protein>
<proteinExistence type="predicted"/>
<dbReference type="PROSITE" id="PS51733">
    <property type="entry name" value="BPL_LPL_CATALYTIC"/>
    <property type="match status" value="1"/>
</dbReference>
<evidence type="ECO:0000313" key="3">
    <source>
        <dbReference type="Proteomes" id="UP000187608"/>
    </source>
</evidence>
<dbReference type="Pfam" id="PF21948">
    <property type="entry name" value="LplA-B_cat"/>
    <property type="match status" value="1"/>
</dbReference>
<dbReference type="CDD" id="cd16443">
    <property type="entry name" value="LplA"/>
    <property type="match status" value="1"/>
</dbReference>
<dbReference type="GO" id="GO:0016740">
    <property type="term" value="F:transferase activity"/>
    <property type="evidence" value="ECO:0007669"/>
    <property type="project" value="UniProtKB-ARBA"/>
</dbReference>
<dbReference type="SUPFAM" id="SSF55681">
    <property type="entry name" value="Class II aaRS and biotin synthetases"/>
    <property type="match status" value="1"/>
</dbReference>
<dbReference type="GO" id="GO:0140096">
    <property type="term" value="F:catalytic activity, acting on a protein"/>
    <property type="evidence" value="ECO:0007669"/>
    <property type="project" value="UniProtKB-ARBA"/>
</dbReference>
<dbReference type="InterPro" id="IPR045864">
    <property type="entry name" value="aa-tRNA-synth_II/BPL/LPL"/>
</dbReference>
<organism evidence="2 3">
    <name type="scientific">Salimicrobium flavidum</name>
    <dbReference type="NCBI Taxonomy" id="570947"/>
    <lineage>
        <taxon>Bacteria</taxon>
        <taxon>Bacillati</taxon>
        <taxon>Bacillota</taxon>
        <taxon>Bacilli</taxon>
        <taxon>Bacillales</taxon>
        <taxon>Bacillaceae</taxon>
        <taxon>Salimicrobium</taxon>
    </lineage>
</organism>
<gene>
    <name evidence="2" type="ORF">SAMN05421687_10529</name>
</gene>
<dbReference type="STRING" id="570947.SAMN05421687_10529"/>
<dbReference type="PANTHER" id="PTHR43679">
    <property type="entry name" value="OCTANOYLTRANSFERASE LIPM-RELATED"/>
    <property type="match status" value="1"/>
</dbReference>
<dbReference type="AlphaFoldDB" id="A0A1N7JCL7"/>
<keyword evidence="3" id="KW-1185">Reference proteome</keyword>
<dbReference type="InterPro" id="IPR004143">
    <property type="entry name" value="BPL_LPL_catalytic"/>
</dbReference>
<dbReference type="GO" id="GO:0009249">
    <property type="term" value="P:protein lipoylation"/>
    <property type="evidence" value="ECO:0007669"/>
    <property type="project" value="UniProtKB-ARBA"/>
</dbReference>
<dbReference type="InterPro" id="IPR050664">
    <property type="entry name" value="Octanoyltrans_LipM/LipL"/>
</dbReference>
<feature type="domain" description="BPL/LPL catalytic" evidence="1">
    <location>
        <begin position="16"/>
        <end position="226"/>
    </location>
</feature>
<dbReference type="PANTHER" id="PTHR43679:SF2">
    <property type="entry name" value="OCTANOYL-[GCVH]:PROTEIN N-OCTANOYLTRANSFERASE"/>
    <property type="match status" value="1"/>
</dbReference>
<sequence length="256" mass="29097">MNMALDEALMKWHREQKIPPVLRFYTWQPAGLSLGQFQKTKGRINTDGASRHRAEIVRRPTGGRAVLHDEELTYSIIVSEAHPMIPATVKDAYLILSKGLLNGFRNLGIETDYAIPEYGRTDNQSSVCFEEPSWYELTVNDKKIAGSAQVRQGGVLLQHGSIPIQTDEEKLFDMFLYPNEQVKKRSQQSFKNKAASIADITGEHPGLTQVRDAFLEGFHEGIGVNFESCSLSPHEWEEVRVLAETKYLTDEWNFKR</sequence>